<organism evidence="3 4">
    <name type="scientific">Thalassobaculum litoreum DSM 18839</name>
    <dbReference type="NCBI Taxonomy" id="1123362"/>
    <lineage>
        <taxon>Bacteria</taxon>
        <taxon>Pseudomonadati</taxon>
        <taxon>Pseudomonadota</taxon>
        <taxon>Alphaproteobacteria</taxon>
        <taxon>Rhodospirillales</taxon>
        <taxon>Thalassobaculaceae</taxon>
        <taxon>Thalassobaculum</taxon>
    </lineage>
</organism>
<dbReference type="Gene3D" id="3.40.50.2300">
    <property type="match status" value="1"/>
</dbReference>
<dbReference type="RefSeq" id="WP_093147724.1">
    <property type="nucleotide sequence ID" value="NZ_FNBW01000001.1"/>
</dbReference>
<comment type="caution">
    <text evidence="3">The sequence shown here is derived from an EMBL/GenBank/DDBJ whole genome shotgun (WGS) entry which is preliminary data.</text>
</comment>
<dbReference type="SUPFAM" id="SSF52172">
    <property type="entry name" value="CheY-like"/>
    <property type="match status" value="1"/>
</dbReference>
<reference evidence="3 4" key="1">
    <citation type="submission" date="2016-10" db="EMBL/GenBank/DDBJ databases">
        <authorList>
            <person name="Varghese N."/>
            <person name="Submissions S."/>
        </authorList>
    </citation>
    <scope>NUCLEOTIDE SEQUENCE [LARGE SCALE GENOMIC DNA]</scope>
    <source>
        <strain evidence="3 4">DSM 18839</strain>
    </source>
</reference>
<evidence type="ECO:0000313" key="4">
    <source>
        <dbReference type="Proteomes" id="UP000198615"/>
    </source>
</evidence>
<feature type="modified residue" description="4-aspartylphosphate" evidence="1">
    <location>
        <position position="52"/>
    </location>
</feature>
<dbReference type="SMART" id="SM00448">
    <property type="entry name" value="REC"/>
    <property type="match status" value="1"/>
</dbReference>
<dbReference type="InterPro" id="IPR011006">
    <property type="entry name" value="CheY-like_superfamily"/>
</dbReference>
<protein>
    <submittedName>
        <fullName evidence="3">Response regulator receiver domain-containing protein</fullName>
    </submittedName>
</protein>
<accession>A0A8G2BE67</accession>
<gene>
    <name evidence="3" type="ORF">SAMN05660686_00376</name>
</gene>
<dbReference type="GO" id="GO:0000160">
    <property type="term" value="P:phosphorelay signal transduction system"/>
    <property type="evidence" value="ECO:0007669"/>
    <property type="project" value="InterPro"/>
</dbReference>
<keyword evidence="4" id="KW-1185">Reference proteome</keyword>
<dbReference type="InterPro" id="IPR001789">
    <property type="entry name" value="Sig_transdc_resp-reg_receiver"/>
</dbReference>
<keyword evidence="1" id="KW-0597">Phosphoprotein</keyword>
<dbReference type="Pfam" id="PF00072">
    <property type="entry name" value="Response_reg"/>
    <property type="match status" value="1"/>
</dbReference>
<evidence type="ECO:0000259" key="2">
    <source>
        <dbReference type="PROSITE" id="PS50110"/>
    </source>
</evidence>
<proteinExistence type="predicted"/>
<feature type="domain" description="Response regulatory" evidence="2">
    <location>
        <begin position="3"/>
        <end position="123"/>
    </location>
</feature>
<evidence type="ECO:0000256" key="1">
    <source>
        <dbReference type="PROSITE-ProRule" id="PRU00169"/>
    </source>
</evidence>
<dbReference type="EMBL" id="FNBW01000001">
    <property type="protein sequence ID" value="SDF13040.1"/>
    <property type="molecule type" value="Genomic_DNA"/>
</dbReference>
<evidence type="ECO:0000313" key="3">
    <source>
        <dbReference type="EMBL" id="SDF13040.1"/>
    </source>
</evidence>
<name>A0A8G2BE67_9PROT</name>
<dbReference type="AlphaFoldDB" id="A0A8G2BE67"/>
<dbReference type="PROSITE" id="PS50110">
    <property type="entry name" value="RESPONSE_REGULATORY"/>
    <property type="match status" value="1"/>
</dbReference>
<sequence>MRRIFIIDDCEDDCEALARTLKAQGVDQIRCFHELPDLAALEMDEHGLVILDLILGNHTDGLKVLEQMSALGLTKTPIFLVSGVMSNLLQVAESYGRARGLTIVGSVEKPVCPSEIARILPLR</sequence>
<dbReference type="Proteomes" id="UP000198615">
    <property type="component" value="Unassembled WGS sequence"/>
</dbReference>